<organism evidence="4 5">
    <name type="scientific">Actibacterium pelagium</name>
    <dbReference type="NCBI Taxonomy" id="2029103"/>
    <lineage>
        <taxon>Bacteria</taxon>
        <taxon>Pseudomonadati</taxon>
        <taxon>Pseudomonadota</taxon>
        <taxon>Alphaproteobacteria</taxon>
        <taxon>Rhodobacterales</taxon>
        <taxon>Roseobacteraceae</taxon>
        <taxon>Actibacterium</taxon>
    </lineage>
</organism>
<evidence type="ECO:0000256" key="2">
    <source>
        <dbReference type="ARBA" id="ARBA00022946"/>
    </source>
</evidence>
<reference evidence="4" key="2">
    <citation type="submission" date="2020-09" db="EMBL/GenBank/DDBJ databases">
        <authorList>
            <person name="Sun Q."/>
            <person name="Zhou Y."/>
        </authorList>
    </citation>
    <scope>NUCLEOTIDE SEQUENCE</scope>
    <source>
        <strain evidence="4">CGMCC 1.16012</strain>
    </source>
</reference>
<keyword evidence="3" id="KW-0143">Chaperone</keyword>
<protein>
    <submittedName>
        <fullName evidence="4">ATPase</fullName>
    </submittedName>
</protein>
<dbReference type="PANTHER" id="PTHR21013">
    <property type="entry name" value="ATP SYNTHASE MITOCHONDRIAL F1 COMPLEX ASSEMBLY FACTOR 2/ATP12 PROTEIN, MITOCHONDRIAL PRECURSOR"/>
    <property type="match status" value="1"/>
</dbReference>
<comment type="caution">
    <text evidence="4">The sequence shown here is derived from an EMBL/GenBank/DDBJ whole genome shotgun (WGS) entry which is preliminary data.</text>
</comment>
<dbReference type="SUPFAM" id="SSF160909">
    <property type="entry name" value="ATP12-like"/>
    <property type="match status" value="1"/>
</dbReference>
<dbReference type="Pfam" id="PF07542">
    <property type="entry name" value="ATP12"/>
    <property type="match status" value="1"/>
</dbReference>
<dbReference type="Gene3D" id="1.10.3580.10">
    <property type="entry name" value="ATP12 ATPase"/>
    <property type="match status" value="1"/>
</dbReference>
<keyword evidence="5" id="KW-1185">Reference proteome</keyword>
<gene>
    <name evidence="4" type="ORF">GCM10011517_00470</name>
</gene>
<evidence type="ECO:0000256" key="3">
    <source>
        <dbReference type="ARBA" id="ARBA00023186"/>
    </source>
</evidence>
<dbReference type="Gene3D" id="3.30.2180.10">
    <property type="entry name" value="ATP12-like"/>
    <property type="match status" value="1"/>
</dbReference>
<evidence type="ECO:0000256" key="1">
    <source>
        <dbReference type="ARBA" id="ARBA00008231"/>
    </source>
</evidence>
<dbReference type="PANTHER" id="PTHR21013:SF10">
    <property type="entry name" value="ATP SYNTHASE MITOCHONDRIAL F1 COMPLEX ASSEMBLY FACTOR 2"/>
    <property type="match status" value="1"/>
</dbReference>
<dbReference type="InterPro" id="IPR023335">
    <property type="entry name" value="ATP12_ortho_dom_sf"/>
</dbReference>
<dbReference type="AlphaFoldDB" id="A0A917ABA0"/>
<proteinExistence type="inferred from homology"/>
<evidence type="ECO:0000313" key="5">
    <source>
        <dbReference type="Proteomes" id="UP000606730"/>
    </source>
</evidence>
<comment type="similarity">
    <text evidence="1">Belongs to the ATP12 family.</text>
</comment>
<accession>A0A917ABA0</accession>
<evidence type="ECO:0000313" key="4">
    <source>
        <dbReference type="EMBL" id="GGE36657.1"/>
    </source>
</evidence>
<dbReference type="Proteomes" id="UP000606730">
    <property type="component" value="Unassembled WGS sequence"/>
</dbReference>
<dbReference type="OrthoDB" id="9797825at2"/>
<dbReference type="InterPro" id="IPR042272">
    <property type="entry name" value="ATP12_ATP_synth-F1-assembly_N"/>
</dbReference>
<dbReference type="InterPro" id="IPR011419">
    <property type="entry name" value="ATP12_ATP_synth-F1-assembly"/>
</dbReference>
<dbReference type="RefSeq" id="WP_095596986.1">
    <property type="nucleotide sequence ID" value="NZ_BMKN01000001.1"/>
</dbReference>
<dbReference type="GO" id="GO:0043461">
    <property type="term" value="P:proton-transporting ATP synthase complex assembly"/>
    <property type="evidence" value="ECO:0007669"/>
    <property type="project" value="InterPro"/>
</dbReference>
<dbReference type="EMBL" id="BMKN01000001">
    <property type="protein sequence ID" value="GGE36657.1"/>
    <property type="molecule type" value="Genomic_DNA"/>
</dbReference>
<reference evidence="4" key="1">
    <citation type="journal article" date="2014" name="Int. J. Syst. Evol. Microbiol.">
        <title>Complete genome sequence of Corynebacterium casei LMG S-19264T (=DSM 44701T), isolated from a smear-ripened cheese.</title>
        <authorList>
            <consortium name="US DOE Joint Genome Institute (JGI-PGF)"/>
            <person name="Walter F."/>
            <person name="Albersmeier A."/>
            <person name="Kalinowski J."/>
            <person name="Ruckert C."/>
        </authorList>
    </citation>
    <scope>NUCLEOTIDE SEQUENCE</scope>
    <source>
        <strain evidence="4">CGMCC 1.16012</strain>
    </source>
</reference>
<sequence>MSEWKSKRFWKTAEAVEVDGGWTVHLDGRSVKTPAKTAFVLPSKAMAQAAAEEWDAQEKEIQPLTMPVTRSANAALDKVSAQHQEVADLIGAYGESDLLCYRADGPDGLCEMQAKAWDPYLTWAANEYGAKLVTTAGMMPVPQDAESVAVLKRKVHNTTPFELTALHDLVSLSGSLILGLAAANDVAEADEIWSVSRVDEAWQESQWGPDEEAQEVAEKKRQAFLHAKRFLTLCSDD</sequence>
<name>A0A917ABA0_9RHOB</name>
<keyword evidence="2" id="KW-0809">Transit peptide</keyword>